<dbReference type="RefSeq" id="WP_034840330.1">
    <property type="nucleotide sequence ID" value="NZ_JOKH01000005.1"/>
</dbReference>
<gene>
    <name evidence="1" type="ORF">GZ78_22630</name>
</gene>
<reference evidence="1 2" key="1">
    <citation type="submission" date="2014-06" db="EMBL/GenBank/DDBJ databases">
        <title>Whole Genome Sequences of Three Symbiotic Endozoicomonas Bacteria.</title>
        <authorList>
            <person name="Neave M.J."/>
            <person name="Apprill A."/>
            <person name="Voolstra C.R."/>
        </authorList>
    </citation>
    <scope>NUCLEOTIDE SEQUENCE [LARGE SCALE GENOMIC DNA]</scope>
    <source>
        <strain evidence="1 2">DSM 25634</strain>
    </source>
</reference>
<comment type="caution">
    <text evidence="1">The sequence shown here is derived from an EMBL/GenBank/DDBJ whole genome shotgun (WGS) entry which is preliminary data.</text>
</comment>
<dbReference type="OrthoDB" id="6197685at2"/>
<protein>
    <submittedName>
        <fullName evidence="1">Uncharacterized protein</fullName>
    </submittedName>
</protein>
<dbReference type="Proteomes" id="UP000028073">
    <property type="component" value="Unassembled WGS sequence"/>
</dbReference>
<evidence type="ECO:0000313" key="2">
    <source>
        <dbReference type="Proteomes" id="UP000028073"/>
    </source>
</evidence>
<organism evidence="1 2">
    <name type="scientific">Endozoicomonas numazuensis</name>
    <dbReference type="NCBI Taxonomy" id="1137799"/>
    <lineage>
        <taxon>Bacteria</taxon>
        <taxon>Pseudomonadati</taxon>
        <taxon>Pseudomonadota</taxon>
        <taxon>Gammaproteobacteria</taxon>
        <taxon>Oceanospirillales</taxon>
        <taxon>Endozoicomonadaceae</taxon>
        <taxon>Endozoicomonas</taxon>
    </lineage>
</organism>
<name>A0A081NDV2_9GAMM</name>
<accession>A0A081NDV2</accession>
<dbReference type="EMBL" id="JOKH01000005">
    <property type="protein sequence ID" value="KEQ16625.1"/>
    <property type="molecule type" value="Genomic_DNA"/>
</dbReference>
<evidence type="ECO:0000313" key="1">
    <source>
        <dbReference type="EMBL" id="KEQ16625.1"/>
    </source>
</evidence>
<keyword evidence="2" id="KW-1185">Reference proteome</keyword>
<proteinExistence type="predicted"/>
<sequence length="75" mass="8407">MSNAIKPIDTSATHQTQTNWVADSQLDNQEIYNAEKQAEKFHENLSAQTAEQSSGYVKDKQARLALLVAQKNFVI</sequence>
<dbReference type="AlphaFoldDB" id="A0A081NDV2"/>